<keyword evidence="2" id="KW-1133">Transmembrane helix</keyword>
<evidence type="ECO:0000256" key="1">
    <source>
        <dbReference type="SAM" id="MobiDB-lite"/>
    </source>
</evidence>
<dbReference type="Pfam" id="PF10066">
    <property type="entry name" value="DUF2304"/>
    <property type="match status" value="1"/>
</dbReference>
<comment type="caution">
    <text evidence="3">The sequence shown here is derived from an EMBL/GenBank/DDBJ whole genome shotgun (WGS) entry which is preliminary data.</text>
</comment>
<keyword evidence="2" id="KW-0472">Membrane</keyword>
<gene>
    <name evidence="3" type="ORF">F7231_17165</name>
</gene>
<evidence type="ECO:0000256" key="2">
    <source>
        <dbReference type="SAM" id="Phobius"/>
    </source>
</evidence>
<accession>A0ABX0QHJ8</accession>
<evidence type="ECO:0000313" key="3">
    <source>
        <dbReference type="EMBL" id="NID11905.1"/>
    </source>
</evidence>
<reference evidence="3" key="1">
    <citation type="submission" date="2024-05" db="EMBL/GenBank/DDBJ databases">
        <authorList>
            <person name="Jung D.-H."/>
        </authorList>
    </citation>
    <scope>NUCLEOTIDE SEQUENCE</scope>
    <source>
        <strain evidence="3">JA-25</strain>
    </source>
</reference>
<feature type="region of interest" description="Disordered" evidence="1">
    <location>
        <begin position="116"/>
        <end position="139"/>
    </location>
</feature>
<dbReference type="Proteomes" id="UP000606008">
    <property type="component" value="Unassembled WGS sequence"/>
</dbReference>
<evidence type="ECO:0000313" key="4">
    <source>
        <dbReference type="Proteomes" id="UP000606008"/>
    </source>
</evidence>
<dbReference type="RefSeq" id="WP_166692831.1">
    <property type="nucleotide sequence ID" value="NZ_WAEL01000006.1"/>
</dbReference>
<dbReference type="InterPro" id="IPR019277">
    <property type="entry name" value="DUF2304"/>
</dbReference>
<proteinExistence type="predicted"/>
<name>A0ABX0QHJ8_9BACT</name>
<feature type="transmembrane region" description="Helical" evidence="2">
    <location>
        <begin position="36"/>
        <end position="53"/>
    </location>
</feature>
<keyword evidence="4" id="KW-1185">Reference proteome</keyword>
<feature type="transmembrane region" description="Helical" evidence="2">
    <location>
        <begin position="73"/>
        <end position="92"/>
    </location>
</feature>
<sequence>MESLPVTIQYLSLIGALAFMGFIARLITKGRLREEYSFIWIACTVILIVFSIWRNGLTVVSHLLGIYYPPSLIFLAATFAIIIFLVHLSVVISKLQQSIKDLAHEVAFLKKEVAERSSNGEKTPSAGSKYPAESPVDLL</sequence>
<organism evidence="3 4">
    <name type="scientific">Fibrivirga algicola</name>
    <dbReference type="NCBI Taxonomy" id="2950420"/>
    <lineage>
        <taxon>Bacteria</taxon>
        <taxon>Pseudomonadati</taxon>
        <taxon>Bacteroidota</taxon>
        <taxon>Cytophagia</taxon>
        <taxon>Cytophagales</taxon>
        <taxon>Spirosomataceae</taxon>
        <taxon>Fibrivirga</taxon>
    </lineage>
</organism>
<protein>
    <submittedName>
        <fullName evidence="3">DUF2304 domain-containing protein</fullName>
    </submittedName>
</protein>
<keyword evidence="2" id="KW-0812">Transmembrane</keyword>
<feature type="transmembrane region" description="Helical" evidence="2">
    <location>
        <begin position="6"/>
        <end position="24"/>
    </location>
</feature>
<dbReference type="EMBL" id="WAEL01000006">
    <property type="protein sequence ID" value="NID11905.1"/>
    <property type="molecule type" value="Genomic_DNA"/>
</dbReference>